<feature type="transmembrane region" description="Helical" evidence="2">
    <location>
        <begin position="206"/>
        <end position="231"/>
    </location>
</feature>
<keyword evidence="2" id="KW-1133">Transmembrane helix</keyword>
<evidence type="ECO:0000313" key="3">
    <source>
        <dbReference type="EMBL" id="KAH7120449.1"/>
    </source>
</evidence>
<evidence type="ECO:0000256" key="2">
    <source>
        <dbReference type="SAM" id="Phobius"/>
    </source>
</evidence>
<protein>
    <submittedName>
        <fullName evidence="3">Uncharacterized protein</fullName>
    </submittedName>
</protein>
<comment type="caution">
    <text evidence="3">The sequence shown here is derived from an EMBL/GenBank/DDBJ whole genome shotgun (WGS) entry which is preliminary data.</text>
</comment>
<gene>
    <name evidence="3" type="ORF">EDB81DRAFT_891279</name>
</gene>
<feature type="compositionally biased region" description="Basic and acidic residues" evidence="1">
    <location>
        <begin position="163"/>
        <end position="173"/>
    </location>
</feature>
<dbReference type="AlphaFoldDB" id="A0A9P9DK94"/>
<dbReference type="EMBL" id="JAGMUV010000025">
    <property type="protein sequence ID" value="KAH7120449.1"/>
    <property type="molecule type" value="Genomic_DNA"/>
</dbReference>
<proteinExistence type="predicted"/>
<organism evidence="3 4">
    <name type="scientific">Dactylonectria macrodidyma</name>
    <dbReference type="NCBI Taxonomy" id="307937"/>
    <lineage>
        <taxon>Eukaryota</taxon>
        <taxon>Fungi</taxon>
        <taxon>Dikarya</taxon>
        <taxon>Ascomycota</taxon>
        <taxon>Pezizomycotina</taxon>
        <taxon>Sordariomycetes</taxon>
        <taxon>Hypocreomycetidae</taxon>
        <taxon>Hypocreales</taxon>
        <taxon>Nectriaceae</taxon>
        <taxon>Dactylonectria</taxon>
    </lineage>
</organism>
<keyword evidence="2" id="KW-0472">Membrane</keyword>
<sequence>MAPREILPLINANAVHAAAKTGSAKNGVKKFRCNSHQSESWIDCHILDSDLMSEDLPSALVSCSDTGADPATSVSRKPVEVCNVAKQSSTTHTLALDAFIDEVISEWSEDSKSEQNHELSEQTVSPLSLRQNLFPGGQARLGLLGSKENLWENLRRPNSMKDSAGRERSKDKQHEKDFFALSDWLGRTQRVRGADSVEKSYSTGAWVLQVLGLSVMLISFVCLVLATAFVYPNLSRG</sequence>
<keyword evidence="4" id="KW-1185">Reference proteome</keyword>
<keyword evidence="2" id="KW-0812">Transmembrane</keyword>
<evidence type="ECO:0000313" key="4">
    <source>
        <dbReference type="Proteomes" id="UP000738349"/>
    </source>
</evidence>
<evidence type="ECO:0000256" key="1">
    <source>
        <dbReference type="SAM" id="MobiDB-lite"/>
    </source>
</evidence>
<name>A0A9P9DK94_9HYPO</name>
<feature type="region of interest" description="Disordered" evidence="1">
    <location>
        <begin position="154"/>
        <end position="173"/>
    </location>
</feature>
<reference evidence="3" key="1">
    <citation type="journal article" date="2021" name="Nat. Commun.">
        <title>Genetic determinants of endophytism in the Arabidopsis root mycobiome.</title>
        <authorList>
            <person name="Mesny F."/>
            <person name="Miyauchi S."/>
            <person name="Thiergart T."/>
            <person name="Pickel B."/>
            <person name="Atanasova L."/>
            <person name="Karlsson M."/>
            <person name="Huettel B."/>
            <person name="Barry K.W."/>
            <person name="Haridas S."/>
            <person name="Chen C."/>
            <person name="Bauer D."/>
            <person name="Andreopoulos W."/>
            <person name="Pangilinan J."/>
            <person name="LaButti K."/>
            <person name="Riley R."/>
            <person name="Lipzen A."/>
            <person name="Clum A."/>
            <person name="Drula E."/>
            <person name="Henrissat B."/>
            <person name="Kohler A."/>
            <person name="Grigoriev I.V."/>
            <person name="Martin F.M."/>
            <person name="Hacquard S."/>
        </authorList>
    </citation>
    <scope>NUCLEOTIDE SEQUENCE</scope>
    <source>
        <strain evidence="3">MPI-CAGE-AT-0147</strain>
    </source>
</reference>
<dbReference type="Proteomes" id="UP000738349">
    <property type="component" value="Unassembled WGS sequence"/>
</dbReference>
<dbReference type="OrthoDB" id="10360845at2759"/>
<accession>A0A9P9DK94</accession>